<feature type="domain" description="Cupin type-2" evidence="1">
    <location>
        <begin position="37"/>
        <end position="96"/>
    </location>
</feature>
<name>A0A1G8F8R6_9BACL</name>
<proteinExistence type="predicted"/>
<dbReference type="Proteomes" id="UP000199050">
    <property type="component" value="Unassembled WGS sequence"/>
</dbReference>
<dbReference type="Gene3D" id="2.60.120.10">
    <property type="entry name" value="Jelly Rolls"/>
    <property type="match status" value="1"/>
</dbReference>
<dbReference type="OrthoDB" id="72027at2"/>
<sequence>MNNNDVIENLLTGERLTVIESAGNGSDDFIYEYACLPRTPTAPEHLHPIAEESFEVVQGVMTCRINGIERTFTAGEKAIIPPGTPHTGWNSGTGELILRAKISPGMNFEQYYRTIFYLSKQNKTNEHGVPGLLHLAAISFNMKNQTFYPKYIFLQKLYINLAGPVGNWLGYKADYK</sequence>
<dbReference type="InterPro" id="IPR053146">
    <property type="entry name" value="QDO-like"/>
</dbReference>
<dbReference type="PANTHER" id="PTHR36440:SF1">
    <property type="entry name" value="PUTATIVE (AFU_ORTHOLOGUE AFUA_8G07350)-RELATED"/>
    <property type="match status" value="1"/>
</dbReference>
<dbReference type="SUPFAM" id="SSF51182">
    <property type="entry name" value="RmlC-like cupins"/>
    <property type="match status" value="1"/>
</dbReference>
<dbReference type="PANTHER" id="PTHR36440">
    <property type="entry name" value="PUTATIVE (AFU_ORTHOLOGUE AFUA_8G07350)-RELATED"/>
    <property type="match status" value="1"/>
</dbReference>
<organism evidence="2 3">
    <name type="scientific">Paenibacillus typhae</name>
    <dbReference type="NCBI Taxonomy" id="1174501"/>
    <lineage>
        <taxon>Bacteria</taxon>
        <taxon>Bacillati</taxon>
        <taxon>Bacillota</taxon>
        <taxon>Bacilli</taxon>
        <taxon>Bacillales</taxon>
        <taxon>Paenibacillaceae</taxon>
        <taxon>Paenibacillus</taxon>
    </lineage>
</organism>
<dbReference type="InterPro" id="IPR013096">
    <property type="entry name" value="Cupin_2"/>
</dbReference>
<dbReference type="EMBL" id="FNDX01000001">
    <property type="protein sequence ID" value="SDH78465.1"/>
    <property type="molecule type" value="Genomic_DNA"/>
</dbReference>
<evidence type="ECO:0000259" key="1">
    <source>
        <dbReference type="Pfam" id="PF07883"/>
    </source>
</evidence>
<keyword evidence="3" id="KW-1185">Reference proteome</keyword>
<dbReference type="InterPro" id="IPR011051">
    <property type="entry name" value="RmlC_Cupin_sf"/>
</dbReference>
<dbReference type="InterPro" id="IPR014710">
    <property type="entry name" value="RmlC-like_jellyroll"/>
</dbReference>
<protein>
    <submittedName>
        <fullName evidence="2">Cupin domain-containing protein</fullName>
    </submittedName>
</protein>
<accession>A0A1G8F8R6</accession>
<reference evidence="3" key="1">
    <citation type="submission" date="2016-10" db="EMBL/GenBank/DDBJ databases">
        <authorList>
            <person name="Varghese N."/>
            <person name="Submissions S."/>
        </authorList>
    </citation>
    <scope>NUCLEOTIDE SEQUENCE [LARGE SCALE GENOMIC DNA]</scope>
    <source>
        <strain evidence="3">CGMCC 1.11012</strain>
    </source>
</reference>
<dbReference type="RefSeq" id="WP_090711245.1">
    <property type="nucleotide sequence ID" value="NZ_CBCSKY010000053.1"/>
</dbReference>
<evidence type="ECO:0000313" key="2">
    <source>
        <dbReference type="EMBL" id="SDH78465.1"/>
    </source>
</evidence>
<dbReference type="STRING" id="1174501.SAMN05216192_101167"/>
<gene>
    <name evidence="2" type="ORF">SAMN05216192_101167</name>
</gene>
<evidence type="ECO:0000313" key="3">
    <source>
        <dbReference type="Proteomes" id="UP000199050"/>
    </source>
</evidence>
<dbReference type="AlphaFoldDB" id="A0A1G8F8R6"/>
<dbReference type="Pfam" id="PF07883">
    <property type="entry name" value="Cupin_2"/>
    <property type="match status" value="1"/>
</dbReference>